<reference evidence="1 2" key="1">
    <citation type="journal article" date="2019" name="Sci. Rep.">
        <title>Orb-weaving spider Araneus ventricosus genome elucidates the spidroin gene catalogue.</title>
        <authorList>
            <person name="Kono N."/>
            <person name="Nakamura H."/>
            <person name="Ohtoshi R."/>
            <person name="Moran D.A.P."/>
            <person name="Shinohara A."/>
            <person name="Yoshida Y."/>
            <person name="Fujiwara M."/>
            <person name="Mori M."/>
            <person name="Tomita M."/>
            <person name="Arakawa K."/>
        </authorList>
    </citation>
    <scope>NUCLEOTIDE SEQUENCE [LARGE SCALE GENOMIC DNA]</scope>
</reference>
<dbReference type="AlphaFoldDB" id="A0A4Y2KL68"/>
<protein>
    <submittedName>
        <fullName evidence="1">Uncharacterized protein</fullName>
    </submittedName>
</protein>
<organism evidence="1 2">
    <name type="scientific">Araneus ventricosus</name>
    <name type="common">Orbweaver spider</name>
    <name type="synonym">Epeira ventricosa</name>
    <dbReference type="NCBI Taxonomy" id="182803"/>
    <lineage>
        <taxon>Eukaryota</taxon>
        <taxon>Metazoa</taxon>
        <taxon>Ecdysozoa</taxon>
        <taxon>Arthropoda</taxon>
        <taxon>Chelicerata</taxon>
        <taxon>Arachnida</taxon>
        <taxon>Araneae</taxon>
        <taxon>Araneomorphae</taxon>
        <taxon>Entelegynae</taxon>
        <taxon>Araneoidea</taxon>
        <taxon>Araneidae</taxon>
        <taxon>Araneus</taxon>
    </lineage>
</organism>
<name>A0A4Y2KL68_ARAVE</name>
<proteinExistence type="predicted"/>
<keyword evidence="2" id="KW-1185">Reference proteome</keyword>
<accession>A0A4Y2KL68</accession>
<gene>
    <name evidence="1" type="ORF">AVEN_76364_1</name>
</gene>
<evidence type="ECO:0000313" key="1">
    <source>
        <dbReference type="EMBL" id="GBN03111.1"/>
    </source>
</evidence>
<sequence length="103" mass="12086">MAWMVRDLIIYFKSSVSICSRTRQIGIHIALFTLGLQECRHEVTGLTPTEMLFGRTLRLPAIFSLDDQVKLFFLAEWAFEKLGHVWKAYMRLPESRLNWPADR</sequence>
<evidence type="ECO:0000313" key="2">
    <source>
        <dbReference type="Proteomes" id="UP000499080"/>
    </source>
</evidence>
<dbReference type="EMBL" id="BGPR01004766">
    <property type="protein sequence ID" value="GBN03111.1"/>
    <property type="molecule type" value="Genomic_DNA"/>
</dbReference>
<comment type="caution">
    <text evidence="1">The sequence shown here is derived from an EMBL/GenBank/DDBJ whole genome shotgun (WGS) entry which is preliminary data.</text>
</comment>
<dbReference type="Proteomes" id="UP000499080">
    <property type="component" value="Unassembled WGS sequence"/>
</dbReference>
<dbReference type="OrthoDB" id="6752631at2759"/>